<organism evidence="3 4">
    <name type="scientific">Citrus sinensis</name>
    <name type="common">Sweet orange</name>
    <name type="synonym">Citrus aurantium var. sinensis</name>
    <dbReference type="NCBI Taxonomy" id="2711"/>
    <lineage>
        <taxon>Eukaryota</taxon>
        <taxon>Viridiplantae</taxon>
        <taxon>Streptophyta</taxon>
        <taxon>Embryophyta</taxon>
        <taxon>Tracheophyta</taxon>
        <taxon>Spermatophyta</taxon>
        <taxon>Magnoliopsida</taxon>
        <taxon>eudicotyledons</taxon>
        <taxon>Gunneridae</taxon>
        <taxon>Pentapetalae</taxon>
        <taxon>rosids</taxon>
        <taxon>malvids</taxon>
        <taxon>Sapindales</taxon>
        <taxon>Rutaceae</taxon>
        <taxon>Aurantioideae</taxon>
        <taxon>Citrus</taxon>
    </lineage>
</organism>
<gene>
    <name evidence="3" type="ORF">CISIN_1g041393mg</name>
</gene>
<feature type="compositionally biased region" description="Polar residues" evidence="1">
    <location>
        <begin position="169"/>
        <end position="181"/>
    </location>
</feature>
<keyword evidence="4" id="KW-1185">Reference proteome</keyword>
<dbReference type="Proteomes" id="UP000027120">
    <property type="component" value="Unassembled WGS sequence"/>
</dbReference>
<dbReference type="PROSITE" id="PS50108">
    <property type="entry name" value="CRIB"/>
    <property type="match status" value="1"/>
</dbReference>
<evidence type="ECO:0000259" key="2">
    <source>
        <dbReference type="PROSITE" id="PS50108"/>
    </source>
</evidence>
<evidence type="ECO:0000313" key="3">
    <source>
        <dbReference type="EMBL" id="KDO57560.1"/>
    </source>
</evidence>
<reference evidence="3 4" key="1">
    <citation type="submission" date="2014-04" db="EMBL/GenBank/DDBJ databases">
        <authorList>
            <consortium name="International Citrus Genome Consortium"/>
            <person name="Gmitter F."/>
            <person name="Chen C."/>
            <person name="Farmerie W."/>
            <person name="Harkins T."/>
            <person name="Desany B."/>
            <person name="Mohiuddin M."/>
            <person name="Kodira C."/>
            <person name="Borodovsky M."/>
            <person name="Lomsadze A."/>
            <person name="Burns P."/>
            <person name="Jenkins J."/>
            <person name="Prochnik S."/>
            <person name="Shu S."/>
            <person name="Chapman J."/>
            <person name="Pitluck S."/>
            <person name="Schmutz J."/>
            <person name="Rokhsar D."/>
        </authorList>
    </citation>
    <scope>NUCLEOTIDE SEQUENCE</scope>
</reference>
<dbReference type="EMBL" id="KK784960">
    <property type="protein sequence ID" value="KDO57560.1"/>
    <property type="molecule type" value="Genomic_DNA"/>
</dbReference>
<dbReference type="InterPro" id="IPR000095">
    <property type="entry name" value="CRIB_dom"/>
</dbReference>
<proteinExistence type="predicted"/>
<dbReference type="CDD" id="cd00132">
    <property type="entry name" value="CRIB"/>
    <property type="match status" value="1"/>
</dbReference>
<feature type="region of interest" description="Disordered" evidence="1">
    <location>
        <begin position="116"/>
        <end position="241"/>
    </location>
</feature>
<dbReference type="STRING" id="2711.A0A067EUJ1"/>
<dbReference type="PANTHER" id="PTHR46325:SF20">
    <property type="entry name" value="CRIB DOMAIN-CONTAINING PROTEIN RIC10"/>
    <property type="match status" value="1"/>
</dbReference>
<accession>A0A067EUJ1</accession>
<dbReference type="Gene3D" id="3.90.810.10">
    <property type="entry name" value="CRIB domain"/>
    <property type="match status" value="1"/>
</dbReference>
<evidence type="ECO:0000313" key="4">
    <source>
        <dbReference type="Proteomes" id="UP000027120"/>
    </source>
</evidence>
<feature type="domain" description="CRIB" evidence="2">
    <location>
        <begin position="28"/>
        <end position="41"/>
    </location>
</feature>
<evidence type="ECO:0000256" key="1">
    <source>
        <dbReference type="SAM" id="MobiDB-lite"/>
    </source>
</evidence>
<name>A0A067EUJ1_CITSI</name>
<dbReference type="PANTHER" id="PTHR46325">
    <property type="entry name" value="CRIB DOMAIN-CONTAINING PROTEIN RIC8"/>
    <property type="match status" value="1"/>
</dbReference>
<dbReference type="InterPro" id="IPR036936">
    <property type="entry name" value="CRIB_dom_sf"/>
</dbReference>
<dbReference type="Pfam" id="PF00786">
    <property type="entry name" value="PBD"/>
    <property type="match status" value="1"/>
</dbReference>
<protein>
    <recommendedName>
        <fullName evidence="2">CRIB domain-containing protein</fullName>
    </recommendedName>
</protein>
<feature type="compositionally biased region" description="Basic and acidic residues" evidence="1">
    <location>
        <begin position="218"/>
        <end position="227"/>
    </location>
</feature>
<dbReference type="SMART" id="SM00285">
    <property type="entry name" value="PBD"/>
    <property type="match status" value="1"/>
</dbReference>
<sequence length="241" mass="26099">MTSVKGLLKGLRYIAQIFDQPKEPEMQIGLPTDVKHVAHIGWDGPSAVDPSWMSGFKCVPEIAKQPSNSIKESKNPAKYLESGLFVSLNNIFHCVIFCNAKTSKFIVLMLLVSNDTQDKKPQSTTDKPKHKSRSKSSTGGGSVVDSPTKRRSDGSKQSRYSVDSPRGLNKSSLGDDQSTCSDPAGVPKSSRRKKSKGSEGPSKALKSKGGNSLADTDTGQRTKKTEVKLNTVVETNEEDRG</sequence>
<dbReference type="AlphaFoldDB" id="A0A067EUJ1"/>
<feature type="compositionally biased region" description="Basic and acidic residues" evidence="1">
    <location>
        <begin position="147"/>
        <end position="156"/>
    </location>
</feature>